<dbReference type="PANTHER" id="PTHR43255">
    <property type="entry name" value="IRON-SULFUR-BINDING OXIDOREDUCTASE FADF-RELATED-RELATED"/>
    <property type="match status" value="1"/>
</dbReference>
<keyword evidence="1" id="KW-0004">4Fe-4S</keyword>
<dbReference type="PANTHER" id="PTHR43255:SF1">
    <property type="entry name" value="IRON-SULFUR-BINDING OXIDOREDUCTASE FADF-RELATED"/>
    <property type="match status" value="1"/>
</dbReference>
<feature type="domain" description="4Fe-4S ferredoxin-type" evidence="7">
    <location>
        <begin position="269"/>
        <end position="300"/>
    </location>
</feature>
<dbReference type="GO" id="GO:0051539">
    <property type="term" value="F:4 iron, 4 sulfur cluster binding"/>
    <property type="evidence" value="ECO:0007669"/>
    <property type="project" value="UniProtKB-KW"/>
</dbReference>
<keyword evidence="4" id="KW-0408">Iron</keyword>
<dbReference type="Pfam" id="PF02754">
    <property type="entry name" value="CCG"/>
    <property type="match status" value="2"/>
</dbReference>
<feature type="transmembrane region" description="Helical" evidence="6">
    <location>
        <begin position="151"/>
        <end position="172"/>
    </location>
</feature>
<gene>
    <name evidence="8" type="ORF">OP8BY_1736</name>
</gene>
<reference evidence="8 9" key="1">
    <citation type="submission" date="2018-08" db="EMBL/GenBank/DDBJ databases">
        <title>Genome analysis of the thermophilic bacterium of the candidate phylum Aminicenantes from deep subsurface aquifer revealed its physiology and ecological role.</title>
        <authorList>
            <person name="Kadnikov V.V."/>
            <person name="Mardanov A.V."/>
            <person name="Beletsky A.V."/>
            <person name="Karnachuk O.V."/>
            <person name="Ravin N.V."/>
        </authorList>
    </citation>
    <scope>NUCLEOTIDE SEQUENCE [LARGE SCALE GENOMIC DNA]</scope>
    <source>
        <strain evidence="8">BY38</strain>
    </source>
</reference>
<evidence type="ECO:0000256" key="1">
    <source>
        <dbReference type="ARBA" id="ARBA00022485"/>
    </source>
</evidence>
<sequence length="683" mass="76633">MLTLAERIILTVLILATFVLFFFPVVKRVLILARLQAAARFDSLLRRFFYTVSRVFLQLCTLKNERPWTGAAHLLIFYGALAFDTMTINHVIEGYVEGFYLFGQSWPGRLFSASVDLFSITVLAGVAFFAIKRFIIRPRAYDTGIRDSALIYLFIFLAVSTFLLFNLFSVALHPGSRTWAFLSRFLAENFLPASVSTSTLEHNLKLAYWLHALAVFSFISYVPHSKYFHLFAGPVNLFFRRNRPTGQMLPLDLEQAETFGAEKATDFSWKDGLDALACVECGRCQDVCPAFQSGKALSPKMVILNLEKHLLAEYKNIKKGGENLPALVPGVFTEEEIWACTTCGACLHVCPFDIEHPDKLLSLRQSLVLAQGRFPGELRKFFHNLETYGNPWGLPTSKRAELLRELGLKTLGEYPEAEYLLWLGCFGSFDDRGRQIAGAMVRIMKSAGLKFAVLGEEERCCGDSARRLGNEYLFQTLASSNMKSLARFRLKGLVTFCPHGYNVFKNDYPALLEVLSDLSPEEKERILSLRVISHLELLASLIERKRLPLQRPDESGTGGSFTIHDSCYYGRHNRLLAEPRKILGAVLGENLRELKNSGEHSFCCGAGGGLMWTEEKAGRRVNHLRSDEIIRNGSRLVATSCPFCLTMLQDGLRDRGADEFMVLDVAEILAAALLDSGADTPRS</sequence>
<dbReference type="GO" id="GO:0046872">
    <property type="term" value="F:metal ion binding"/>
    <property type="evidence" value="ECO:0007669"/>
    <property type="project" value="UniProtKB-KW"/>
</dbReference>
<evidence type="ECO:0000313" key="9">
    <source>
        <dbReference type="Proteomes" id="UP000257323"/>
    </source>
</evidence>
<dbReference type="InterPro" id="IPR036197">
    <property type="entry name" value="NarG-like_sf"/>
</dbReference>
<keyword evidence="6" id="KW-0812">Transmembrane</keyword>
<protein>
    <submittedName>
        <fullName evidence="8">Fe-S oxidoreductase</fullName>
    </submittedName>
</protein>
<evidence type="ECO:0000256" key="5">
    <source>
        <dbReference type="ARBA" id="ARBA00023014"/>
    </source>
</evidence>
<dbReference type="SUPFAM" id="SSF103501">
    <property type="entry name" value="Respiratory nitrate reductase 1 gamma chain"/>
    <property type="match status" value="1"/>
</dbReference>
<dbReference type="AlphaFoldDB" id="A0A3E2BPA9"/>
<evidence type="ECO:0000256" key="2">
    <source>
        <dbReference type="ARBA" id="ARBA00022723"/>
    </source>
</evidence>
<dbReference type="GO" id="GO:0005886">
    <property type="term" value="C:plasma membrane"/>
    <property type="evidence" value="ECO:0007669"/>
    <property type="project" value="TreeGrafter"/>
</dbReference>
<feature type="transmembrane region" description="Helical" evidence="6">
    <location>
        <begin position="6"/>
        <end position="26"/>
    </location>
</feature>
<dbReference type="InterPro" id="IPR009051">
    <property type="entry name" value="Helical_ferredxn"/>
</dbReference>
<dbReference type="InterPro" id="IPR017896">
    <property type="entry name" value="4Fe4S_Fe-S-bd"/>
</dbReference>
<dbReference type="InterPro" id="IPR004017">
    <property type="entry name" value="Cys_rich_dom"/>
</dbReference>
<dbReference type="PROSITE" id="PS51379">
    <property type="entry name" value="4FE4S_FER_2"/>
    <property type="match status" value="2"/>
</dbReference>
<organism evidence="8 9">
    <name type="scientific">Candidatus Saccharicenans subterraneus</name>
    <dbReference type="NCBI Taxonomy" id="2508984"/>
    <lineage>
        <taxon>Bacteria</taxon>
        <taxon>Candidatus Aminicenantota</taxon>
        <taxon>Candidatus Aminicenantia</taxon>
        <taxon>Candidatus Aminicenantales</taxon>
        <taxon>Candidatus Saccharicenantaceae</taxon>
        <taxon>Candidatus Saccharicenans</taxon>
    </lineage>
</organism>
<feature type="domain" description="4Fe-4S ferredoxin-type" evidence="7">
    <location>
        <begin position="329"/>
        <end position="360"/>
    </location>
</feature>
<accession>A0A3E2BPA9</accession>
<dbReference type="Gene3D" id="1.10.1060.10">
    <property type="entry name" value="Alpha-helical ferredoxin"/>
    <property type="match status" value="1"/>
</dbReference>
<keyword evidence="3" id="KW-0560">Oxidoreductase</keyword>
<dbReference type="PROSITE" id="PS00198">
    <property type="entry name" value="4FE4S_FER_1"/>
    <property type="match status" value="2"/>
</dbReference>
<dbReference type="InterPro" id="IPR051460">
    <property type="entry name" value="HdrC_iron-sulfur_subunit"/>
</dbReference>
<keyword evidence="6" id="KW-1133">Transmembrane helix</keyword>
<dbReference type="Pfam" id="PF13183">
    <property type="entry name" value="Fer4_8"/>
    <property type="match status" value="1"/>
</dbReference>
<keyword evidence="6" id="KW-0472">Membrane</keyword>
<dbReference type="EMBL" id="QUAH01000003">
    <property type="protein sequence ID" value="RFT16558.1"/>
    <property type="molecule type" value="Genomic_DNA"/>
</dbReference>
<keyword evidence="2" id="KW-0479">Metal-binding</keyword>
<proteinExistence type="predicted"/>
<feature type="transmembrane region" description="Helical" evidence="6">
    <location>
        <begin position="71"/>
        <end position="92"/>
    </location>
</feature>
<dbReference type="InterPro" id="IPR017900">
    <property type="entry name" value="4Fe4S_Fe_S_CS"/>
</dbReference>
<evidence type="ECO:0000256" key="6">
    <source>
        <dbReference type="SAM" id="Phobius"/>
    </source>
</evidence>
<evidence type="ECO:0000313" key="8">
    <source>
        <dbReference type="EMBL" id="RFT16558.1"/>
    </source>
</evidence>
<evidence type="ECO:0000256" key="4">
    <source>
        <dbReference type="ARBA" id="ARBA00023004"/>
    </source>
</evidence>
<dbReference type="Gene3D" id="1.20.950.20">
    <property type="entry name" value="Transmembrane di-heme cytochromes, Chain C"/>
    <property type="match status" value="1"/>
</dbReference>
<feature type="transmembrane region" description="Helical" evidence="6">
    <location>
        <begin position="112"/>
        <end position="131"/>
    </location>
</feature>
<comment type="caution">
    <text evidence="8">The sequence shown here is derived from an EMBL/GenBank/DDBJ whole genome shotgun (WGS) entry which is preliminary data.</text>
</comment>
<name>A0A3E2BPA9_9BACT</name>
<dbReference type="GO" id="GO:0016491">
    <property type="term" value="F:oxidoreductase activity"/>
    <property type="evidence" value="ECO:0007669"/>
    <property type="project" value="UniProtKB-KW"/>
</dbReference>
<dbReference type="SUPFAM" id="SSF46548">
    <property type="entry name" value="alpha-helical ferredoxin"/>
    <property type="match status" value="1"/>
</dbReference>
<evidence type="ECO:0000259" key="7">
    <source>
        <dbReference type="PROSITE" id="PS51379"/>
    </source>
</evidence>
<keyword evidence="5" id="KW-0411">Iron-sulfur</keyword>
<evidence type="ECO:0000256" key="3">
    <source>
        <dbReference type="ARBA" id="ARBA00023002"/>
    </source>
</evidence>
<dbReference type="Proteomes" id="UP000257323">
    <property type="component" value="Unassembled WGS sequence"/>
</dbReference>